<evidence type="ECO:0000313" key="10">
    <source>
        <dbReference type="EMBL" id="SCB37959.1"/>
    </source>
</evidence>
<comment type="function">
    <text evidence="8">Part of the ABC transporter complex UgpBAEC involved in sn-glycerol-3-phosphate (G3P) import. Binds G3P.</text>
</comment>
<evidence type="ECO:0000313" key="11">
    <source>
        <dbReference type="Proteomes" id="UP000199435"/>
    </source>
</evidence>
<evidence type="ECO:0000256" key="4">
    <source>
        <dbReference type="ARBA" id="ARBA00017470"/>
    </source>
</evidence>
<evidence type="ECO:0000256" key="3">
    <source>
        <dbReference type="ARBA" id="ARBA00011557"/>
    </source>
</evidence>
<dbReference type="SUPFAM" id="SSF53850">
    <property type="entry name" value="Periplasmic binding protein-like II"/>
    <property type="match status" value="1"/>
</dbReference>
<dbReference type="AlphaFoldDB" id="A0A1C3WD17"/>
<dbReference type="InterPro" id="IPR006059">
    <property type="entry name" value="SBP"/>
</dbReference>
<gene>
    <name evidence="10" type="ORF">GA0061102_102734</name>
</gene>
<dbReference type="OrthoDB" id="2509690at2"/>
<evidence type="ECO:0000256" key="6">
    <source>
        <dbReference type="ARBA" id="ARBA00022729"/>
    </source>
</evidence>
<name>A0A1C3WD17_9HYPH</name>
<evidence type="ECO:0000256" key="8">
    <source>
        <dbReference type="ARBA" id="ARBA00034473"/>
    </source>
</evidence>
<dbReference type="InterPro" id="IPR050490">
    <property type="entry name" value="Bact_solute-bd_prot1"/>
</dbReference>
<dbReference type="GO" id="GO:0042597">
    <property type="term" value="C:periplasmic space"/>
    <property type="evidence" value="ECO:0007669"/>
    <property type="project" value="UniProtKB-SubCell"/>
</dbReference>
<evidence type="ECO:0000256" key="1">
    <source>
        <dbReference type="ARBA" id="ARBA00004418"/>
    </source>
</evidence>
<keyword evidence="6 9" id="KW-0732">Signal</keyword>
<dbReference type="RefSeq" id="WP_159432180.1">
    <property type="nucleotide sequence ID" value="NZ_FMAH01000027.1"/>
</dbReference>
<comment type="subcellular location">
    <subcellularLocation>
        <location evidence="1">Periplasm</location>
    </subcellularLocation>
</comment>
<evidence type="ECO:0000256" key="5">
    <source>
        <dbReference type="ARBA" id="ARBA00022448"/>
    </source>
</evidence>
<evidence type="ECO:0000256" key="9">
    <source>
        <dbReference type="SAM" id="SignalP"/>
    </source>
</evidence>
<keyword evidence="5" id="KW-0813">Transport</keyword>
<feature type="chain" id="PRO_5008685348" description="sn-glycerol-3-phosphate-binding periplasmic protein UgpB" evidence="9">
    <location>
        <begin position="24"/>
        <end position="424"/>
    </location>
</feature>
<dbReference type="PANTHER" id="PTHR43649:SF31">
    <property type="entry name" value="SN-GLYCEROL-3-PHOSPHATE-BINDING PERIPLASMIC PROTEIN UGPB"/>
    <property type="match status" value="1"/>
</dbReference>
<proteinExistence type="inferred from homology"/>
<comment type="similarity">
    <text evidence="2">Belongs to the bacterial solute-binding protein 1 family.</text>
</comment>
<organism evidence="10 11">
    <name type="scientific">Rhizobium miluonense</name>
    <dbReference type="NCBI Taxonomy" id="411945"/>
    <lineage>
        <taxon>Bacteria</taxon>
        <taxon>Pseudomonadati</taxon>
        <taxon>Pseudomonadota</taxon>
        <taxon>Alphaproteobacteria</taxon>
        <taxon>Hyphomicrobiales</taxon>
        <taxon>Rhizobiaceae</taxon>
        <taxon>Rhizobium/Agrobacterium group</taxon>
        <taxon>Rhizobium</taxon>
    </lineage>
</organism>
<dbReference type="EMBL" id="FMAH01000027">
    <property type="protein sequence ID" value="SCB37959.1"/>
    <property type="molecule type" value="Genomic_DNA"/>
</dbReference>
<dbReference type="STRING" id="411945.GA0061102_102734"/>
<evidence type="ECO:0000256" key="2">
    <source>
        <dbReference type="ARBA" id="ARBA00008520"/>
    </source>
</evidence>
<dbReference type="Gene3D" id="3.40.190.10">
    <property type="entry name" value="Periplasmic binding protein-like II"/>
    <property type="match status" value="1"/>
</dbReference>
<keyword evidence="10" id="KW-0762">Sugar transport</keyword>
<feature type="signal peptide" evidence="9">
    <location>
        <begin position="1"/>
        <end position="23"/>
    </location>
</feature>
<keyword evidence="7" id="KW-0574">Periplasm</keyword>
<dbReference type="PANTHER" id="PTHR43649">
    <property type="entry name" value="ARABINOSE-BINDING PROTEIN-RELATED"/>
    <property type="match status" value="1"/>
</dbReference>
<dbReference type="Proteomes" id="UP000199435">
    <property type="component" value="Unassembled WGS sequence"/>
</dbReference>
<comment type="subunit">
    <text evidence="3">The complex is composed of two ATP-binding proteins (UgpC), two transmembrane proteins (UgpA and UgpE) and a solute-binding protein (UgpB).</text>
</comment>
<protein>
    <recommendedName>
        <fullName evidence="4">sn-glycerol-3-phosphate-binding periplasmic protein UgpB</fullName>
    </recommendedName>
</protein>
<sequence>MKSAKLLLTAIAVTIGFCNSAFGETKLAVLYAFPSQYKEVLEQLASEFHAKHPDISIEYKQPAETYDTGIVQVLRDSLINEAPDVYFNGLNQLRVLTGKNQAVQLDQFVSNKQEWAQLGYTPSTLAVGQVEGKVYGLPFTLAMPILYVNENLLKKAGGSMATFPRDWDAIVELGKKMTDPAEGVVGFVYPHDLSGNWGYQALVNSAGGSMGSADGCTVSFSDEHGKWALEQLQAFRKSGMPDMGWAQGRQAFSAGKLGIYMASNGSVARFEKEAVGKFTVKTAPLPIPAKEGRLPPGGSVAMILAKDPARQKAAFEWVKFVTGPEGQTLMTEYTGYLPGNDLALRDDKYLKGYFDKRPNLNAAILELPFMTGWYNWSGQNSAKIVDVIQNHINDVASGRTTAETTLPKMANEVQKLLPGACPRF</sequence>
<dbReference type="Pfam" id="PF01547">
    <property type="entry name" value="SBP_bac_1"/>
    <property type="match status" value="1"/>
</dbReference>
<reference evidence="11" key="1">
    <citation type="submission" date="2016-08" db="EMBL/GenBank/DDBJ databases">
        <authorList>
            <person name="Varghese N."/>
            <person name="Submissions Spin"/>
        </authorList>
    </citation>
    <scope>NUCLEOTIDE SEQUENCE [LARGE SCALE GENOMIC DNA]</scope>
    <source>
        <strain evidence="11">HAMBI 2971</strain>
    </source>
</reference>
<keyword evidence="11" id="KW-1185">Reference proteome</keyword>
<accession>A0A1C3WD17</accession>
<evidence type="ECO:0000256" key="7">
    <source>
        <dbReference type="ARBA" id="ARBA00022764"/>
    </source>
</evidence>